<comment type="caution">
    <text evidence="1">The sequence shown here is derived from an EMBL/GenBank/DDBJ whole genome shotgun (WGS) entry which is preliminary data.</text>
</comment>
<accession>A0A158KU62</accession>
<keyword evidence="2" id="KW-1185">Reference proteome</keyword>
<organism evidence="1 2">
    <name type="scientific">Caballeronia choica</name>
    <dbReference type="NCBI Taxonomy" id="326476"/>
    <lineage>
        <taxon>Bacteria</taxon>
        <taxon>Pseudomonadati</taxon>
        <taxon>Pseudomonadota</taxon>
        <taxon>Betaproteobacteria</taxon>
        <taxon>Burkholderiales</taxon>
        <taxon>Burkholderiaceae</taxon>
        <taxon>Caballeronia</taxon>
    </lineage>
</organism>
<protein>
    <submittedName>
        <fullName evidence="1">Uncharacterized protein</fullName>
    </submittedName>
</protein>
<evidence type="ECO:0000313" key="1">
    <source>
        <dbReference type="EMBL" id="SAL84253.1"/>
    </source>
</evidence>
<sequence>MPCASNAPPAAAPAIPPTLNMPCSDDMIGRPSACSTALASAFIATSSVAMPKPNTASTTSSSQ</sequence>
<gene>
    <name evidence="1" type="ORF">AWB68_07229</name>
</gene>
<dbReference type="EMBL" id="FCON02000155">
    <property type="protein sequence ID" value="SAL84253.1"/>
    <property type="molecule type" value="Genomic_DNA"/>
</dbReference>
<name>A0A158KU62_9BURK</name>
<proteinExistence type="predicted"/>
<dbReference type="Proteomes" id="UP000054770">
    <property type="component" value="Unassembled WGS sequence"/>
</dbReference>
<dbReference type="AlphaFoldDB" id="A0A158KU62"/>
<reference evidence="1" key="1">
    <citation type="submission" date="2016-01" db="EMBL/GenBank/DDBJ databases">
        <authorList>
            <person name="Peeters C."/>
        </authorList>
    </citation>
    <scope>NUCLEOTIDE SEQUENCE [LARGE SCALE GENOMIC DNA]</scope>
    <source>
        <strain evidence="1">LMG 22940</strain>
    </source>
</reference>
<evidence type="ECO:0000313" key="2">
    <source>
        <dbReference type="Proteomes" id="UP000054770"/>
    </source>
</evidence>